<feature type="domain" description="ATP-grasp" evidence="8">
    <location>
        <begin position="101"/>
        <end position="296"/>
    </location>
</feature>
<evidence type="ECO:0000313" key="10">
    <source>
        <dbReference type="Proteomes" id="UP000825051"/>
    </source>
</evidence>
<comment type="catalytic activity">
    <reaction evidence="4">
        <text>2 D-alanine + ATP = D-alanyl-D-alanine + ADP + phosphate + H(+)</text>
        <dbReference type="Rhea" id="RHEA:11224"/>
        <dbReference type="ChEBI" id="CHEBI:15378"/>
        <dbReference type="ChEBI" id="CHEBI:30616"/>
        <dbReference type="ChEBI" id="CHEBI:43474"/>
        <dbReference type="ChEBI" id="CHEBI:57416"/>
        <dbReference type="ChEBI" id="CHEBI:57822"/>
        <dbReference type="ChEBI" id="CHEBI:456216"/>
        <dbReference type="EC" id="6.3.2.4"/>
    </reaction>
</comment>
<dbReference type="Pfam" id="PF01820">
    <property type="entry name" value="Dala_Dala_lig_N"/>
    <property type="match status" value="1"/>
</dbReference>
<keyword evidence="6" id="KW-0479">Metal-binding</keyword>
<sequence>MTTPIIAVLCGGTSSEREVSIGSGRACAIALARSFPTCLIDVTAEALPAALDRERHVVFSTLHGTFGEDGGMQRLLDAAGIAYAGCDATASALTMDKTRTKQAVAACGVRSPRGLTFSAANKPTAEQVMAELGARVVLKPNNEGSSVGLFLADDRAALTAALASATSGTWLAEERIVGRELSVGVLAGRAMGVVEIRPKSGVYDYASKYTKGLTEYLAPAPLADEVTRAVQQAAAAAVAACGGRDYARVDFLLKENNEAFFLEINTLPGMKETSLLPMSARVAGMDFTALVRAMVLPAVERFQVAKRA</sequence>
<comment type="similarity">
    <text evidence="1 4">Belongs to the D-alanine--D-alanine ligase family.</text>
</comment>
<dbReference type="AlphaFoldDB" id="A0A8F9TUM0"/>
<dbReference type="InterPro" id="IPR005905">
    <property type="entry name" value="D_ala_D_ala"/>
</dbReference>
<dbReference type="UniPathway" id="UPA00219"/>
<dbReference type="InterPro" id="IPR011095">
    <property type="entry name" value="Dala_Dala_lig_C"/>
</dbReference>
<evidence type="ECO:0000313" key="9">
    <source>
        <dbReference type="EMBL" id="QYM78079.1"/>
    </source>
</evidence>
<dbReference type="InterPro" id="IPR011127">
    <property type="entry name" value="Dala_Dala_lig_N"/>
</dbReference>
<protein>
    <recommendedName>
        <fullName evidence="4">D-alanine--D-alanine ligase</fullName>
        <ecNumber evidence="4">6.3.2.4</ecNumber>
    </recommendedName>
    <alternativeName>
        <fullName evidence="4">D-Ala-D-Ala ligase</fullName>
    </alternativeName>
    <alternativeName>
        <fullName evidence="4">D-alanylalanine synthetase</fullName>
    </alternativeName>
</protein>
<keyword evidence="10" id="KW-1185">Reference proteome</keyword>
<dbReference type="GO" id="GO:0071555">
    <property type="term" value="P:cell wall organization"/>
    <property type="evidence" value="ECO:0007669"/>
    <property type="project" value="UniProtKB-KW"/>
</dbReference>
<dbReference type="Proteomes" id="UP000825051">
    <property type="component" value="Chromosome"/>
</dbReference>
<dbReference type="PROSITE" id="PS50975">
    <property type="entry name" value="ATP_GRASP"/>
    <property type="match status" value="1"/>
</dbReference>
<evidence type="ECO:0000256" key="1">
    <source>
        <dbReference type="ARBA" id="ARBA00010871"/>
    </source>
</evidence>
<feature type="binding site" evidence="6">
    <location>
        <position position="250"/>
    </location>
    <ligand>
        <name>Mg(2+)</name>
        <dbReference type="ChEBI" id="CHEBI:18420"/>
        <label>1</label>
    </ligand>
</feature>
<comment type="function">
    <text evidence="4">Cell wall formation.</text>
</comment>
<comment type="subcellular location">
    <subcellularLocation>
        <location evidence="4">Cytoplasm</location>
    </subcellularLocation>
</comment>
<feature type="active site" evidence="5">
    <location>
        <position position="16"/>
    </location>
</feature>
<dbReference type="SUPFAM" id="SSF52440">
    <property type="entry name" value="PreATP-grasp domain"/>
    <property type="match status" value="1"/>
</dbReference>
<dbReference type="SUPFAM" id="SSF56059">
    <property type="entry name" value="Glutathione synthetase ATP-binding domain-like"/>
    <property type="match status" value="1"/>
</dbReference>
<dbReference type="NCBIfam" id="NF002378">
    <property type="entry name" value="PRK01372.1"/>
    <property type="match status" value="1"/>
</dbReference>
<dbReference type="Gene3D" id="3.40.50.20">
    <property type="match status" value="1"/>
</dbReference>
<keyword evidence="6" id="KW-0460">Magnesium</keyword>
<gene>
    <name evidence="4" type="primary">ddl</name>
    <name evidence="9" type="ORF">K0B96_12255</name>
</gene>
<evidence type="ECO:0000256" key="3">
    <source>
        <dbReference type="ARBA" id="ARBA00023316"/>
    </source>
</evidence>
<dbReference type="EMBL" id="CP080507">
    <property type="protein sequence ID" value="QYM78079.1"/>
    <property type="molecule type" value="Genomic_DNA"/>
</dbReference>
<dbReference type="EC" id="6.3.2.4" evidence="4"/>
<evidence type="ECO:0000256" key="5">
    <source>
        <dbReference type="PIRSR" id="PIRSR039102-1"/>
    </source>
</evidence>
<evidence type="ECO:0000259" key="8">
    <source>
        <dbReference type="PROSITE" id="PS50975"/>
    </source>
</evidence>
<dbReference type="PIRSF" id="PIRSF039102">
    <property type="entry name" value="Ddl/VanB"/>
    <property type="match status" value="1"/>
</dbReference>
<keyword evidence="7" id="KW-0547">Nucleotide-binding</keyword>
<keyword evidence="4" id="KW-0573">Peptidoglycan synthesis</keyword>
<keyword evidence="7" id="KW-0067">ATP-binding</keyword>
<dbReference type="GO" id="GO:0008716">
    <property type="term" value="F:D-alanine-D-alanine ligase activity"/>
    <property type="evidence" value="ECO:0007669"/>
    <property type="project" value="UniProtKB-UniRule"/>
</dbReference>
<dbReference type="GO" id="GO:0005737">
    <property type="term" value="C:cytoplasm"/>
    <property type="evidence" value="ECO:0007669"/>
    <property type="project" value="UniProtKB-SubCell"/>
</dbReference>
<keyword evidence="4" id="KW-0963">Cytoplasm</keyword>
<feature type="binding site" evidence="6">
    <location>
        <position position="263"/>
    </location>
    <ligand>
        <name>Mg(2+)</name>
        <dbReference type="ChEBI" id="CHEBI:18420"/>
        <label>1</label>
    </ligand>
</feature>
<dbReference type="GO" id="GO:0046872">
    <property type="term" value="F:metal ion binding"/>
    <property type="evidence" value="ECO:0007669"/>
    <property type="project" value="UniProtKB-KW"/>
</dbReference>
<comment type="pathway">
    <text evidence="4">Cell wall biogenesis; peptidoglycan biosynthesis.</text>
</comment>
<keyword evidence="4" id="KW-0133">Cell shape</keyword>
<keyword evidence="3 4" id="KW-0961">Cell wall biogenesis/degradation</keyword>
<keyword evidence="2 4" id="KW-0436">Ligase</keyword>
<comment type="cofactor">
    <cofactor evidence="6">
        <name>Mg(2+)</name>
        <dbReference type="ChEBI" id="CHEBI:18420"/>
    </cofactor>
    <cofactor evidence="6">
        <name>Mn(2+)</name>
        <dbReference type="ChEBI" id="CHEBI:29035"/>
    </cofactor>
    <text evidence="6">Binds 2 magnesium or manganese ions per subunit.</text>
</comment>
<dbReference type="GO" id="GO:0008360">
    <property type="term" value="P:regulation of cell shape"/>
    <property type="evidence" value="ECO:0007669"/>
    <property type="project" value="UniProtKB-KW"/>
</dbReference>
<accession>A0A8F9TUM0</accession>
<dbReference type="GO" id="GO:0005524">
    <property type="term" value="F:ATP binding"/>
    <property type="evidence" value="ECO:0007669"/>
    <property type="project" value="UniProtKB-UniRule"/>
</dbReference>
<feature type="binding site" evidence="6">
    <location>
        <position position="263"/>
    </location>
    <ligand>
        <name>Mg(2+)</name>
        <dbReference type="ChEBI" id="CHEBI:18420"/>
        <label>2</label>
    </ligand>
</feature>
<dbReference type="InterPro" id="IPR016185">
    <property type="entry name" value="PreATP-grasp_dom_sf"/>
</dbReference>
<dbReference type="InterPro" id="IPR011761">
    <property type="entry name" value="ATP-grasp"/>
</dbReference>
<proteinExistence type="inferred from homology"/>
<dbReference type="GO" id="GO:0009252">
    <property type="term" value="P:peptidoglycan biosynthetic process"/>
    <property type="evidence" value="ECO:0007669"/>
    <property type="project" value="UniProtKB-UniRule"/>
</dbReference>
<dbReference type="Gene3D" id="3.30.470.20">
    <property type="entry name" value="ATP-grasp fold, B domain"/>
    <property type="match status" value="1"/>
</dbReference>
<reference evidence="9" key="1">
    <citation type="submission" date="2021-08" db="EMBL/GenBank/DDBJ databases">
        <title>Genome of a novel bacterium of the phylum Verrucomicrobia, Oleiharenicola sp. KSB-15.</title>
        <authorList>
            <person name="Chung J.-H."/>
            <person name="Ahn J.-H."/>
            <person name="Yoon Y."/>
            <person name="Kim D.-Y."/>
            <person name="An S.-H."/>
            <person name="Park I."/>
            <person name="Yeon J."/>
        </authorList>
    </citation>
    <scope>NUCLEOTIDE SEQUENCE</scope>
    <source>
        <strain evidence="9">KSB-15</strain>
    </source>
</reference>
<dbReference type="PANTHER" id="PTHR23132:SF23">
    <property type="entry name" value="D-ALANINE--D-ALANINE LIGASE B"/>
    <property type="match status" value="1"/>
</dbReference>
<dbReference type="InterPro" id="IPR013815">
    <property type="entry name" value="ATP_grasp_subdomain_1"/>
</dbReference>
<dbReference type="Gene3D" id="3.30.1490.20">
    <property type="entry name" value="ATP-grasp fold, A domain"/>
    <property type="match status" value="1"/>
</dbReference>
<keyword evidence="6" id="KW-0464">Manganese</keyword>
<dbReference type="KEGG" id="ole:K0B96_12255"/>
<dbReference type="PANTHER" id="PTHR23132">
    <property type="entry name" value="D-ALANINE--D-ALANINE LIGASE"/>
    <property type="match status" value="1"/>
</dbReference>
<organism evidence="9 10">
    <name type="scientific">Horticoccus luteus</name>
    <dbReference type="NCBI Taxonomy" id="2862869"/>
    <lineage>
        <taxon>Bacteria</taxon>
        <taxon>Pseudomonadati</taxon>
        <taxon>Verrucomicrobiota</taxon>
        <taxon>Opitutia</taxon>
        <taxon>Opitutales</taxon>
        <taxon>Opitutaceae</taxon>
        <taxon>Horticoccus</taxon>
    </lineage>
</organism>
<dbReference type="HAMAP" id="MF_00047">
    <property type="entry name" value="Dala_Dala_lig"/>
    <property type="match status" value="1"/>
</dbReference>
<evidence type="ECO:0000256" key="6">
    <source>
        <dbReference type="PIRSR" id="PIRSR039102-3"/>
    </source>
</evidence>
<evidence type="ECO:0000256" key="7">
    <source>
        <dbReference type="PROSITE-ProRule" id="PRU00409"/>
    </source>
</evidence>
<evidence type="ECO:0000256" key="2">
    <source>
        <dbReference type="ARBA" id="ARBA00022598"/>
    </source>
</evidence>
<dbReference type="RefSeq" id="WP_220161183.1">
    <property type="nucleotide sequence ID" value="NZ_CP080507.1"/>
</dbReference>
<feature type="binding site" evidence="6">
    <location>
        <position position="265"/>
    </location>
    <ligand>
        <name>Mg(2+)</name>
        <dbReference type="ChEBI" id="CHEBI:18420"/>
        <label>2</label>
    </ligand>
</feature>
<feature type="active site" evidence="5">
    <location>
        <position position="145"/>
    </location>
</feature>
<feature type="active site" evidence="5">
    <location>
        <position position="274"/>
    </location>
</feature>
<evidence type="ECO:0000256" key="4">
    <source>
        <dbReference type="HAMAP-Rule" id="MF_00047"/>
    </source>
</evidence>
<name>A0A8F9TUM0_9BACT</name>
<dbReference type="Pfam" id="PF07478">
    <property type="entry name" value="Dala_Dala_lig_C"/>
    <property type="match status" value="1"/>
</dbReference>